<protein>
    <submittedName>
        <fullName evidence="15">ABC transporter ATP-binding protein</fullName>
    </submittedName>
</protein>
<sequence>MRWIASHLRRHPLVLFAFLGGSVVMVVLNSMVPALTGAAFDAVLGDGDGRARELAIVSAALLGVIVLRGAFDLVARLGSETLAKRLEREARDELYVSLLGKSQTFHNRQRVGDLMARAANDIRQLSHMVNPGIDLIVDSGTQGIIPLFFIAVIDPRLLLVPCLFAVAFVVALWHYMRQLNPVSTRMREQFGDLNAGLNEAVRGIEVIKVTAQEPHERRRFAVNATRYRDSFVRNGLIQARYLPPLLLAVAMAGALWHSLTLYGAGDLTLGDVVAFMGLMGLLGFPTFISIFAYSLVQLGIVSARRILTIMNTETELDRNADGHSGTMRGEIVFENVTFRYDDGEPALRGVTFTARPGETVAVVGETGSGKSTLTKLVPRIYDVDSGRILVDGVDVRNWNLDSLRSQISTIEQDIVLFSRSVAENIAFSLGQRADRADVVQAAQDAQADEFISELDDGYDTVIGERGVTLSGGQRQRLAIARALLTDPAVLILDDSTSAIDSATEDKIQAAIGRILQGRTTLLITHRLSQIRWADKVVLLRRGELVDSGTHDELLSRCALYRRIFAHYDEVDVPAPVDGVEATGEVPGEMTVDTDGEAGRRTSANSEKAVAGDTDGPEEAVVV</sequence>
<keyword evidence="16" id="KW-1185">Reference proteome</keyword>
<keyword evidence="6" id="KW-0547">Nucleotide-binding</keyword>
<reference evidence="15 16" key="1">
    <citation type="submission" date="2020-02" db="EMBL/GenBank/DDBJ databases">
        <authorList>
            <person name="Li X.-J."/>
            <person name="Han X.-M."/>
        </authorList>
    </citation>
    <scope>NUCLEOTIDE SEQUENCE [LARGE SCALE GENOMIC DNA]</scope>
    <source>
        <strain evidence="15 16">CCTCC AB 2017055</strain>
    </source>
</reference>
<evidence type="ECO:0000256" key="5">
    <source>
        <dbReference type="ARBA" id="ARBA00022692"/>
    </source>
</evidence>
<dbReference type="InterPro" id="IPR003439">
    <property type="entry name" value="ABC_transporter-like_ATP-bd"/>
</dbReference>
<feature type="transmembrane region" description="Helical" evidence="12">
    <location>
        <begin position="54"/>
        <end position="75"/>
    </location>
</feature>
<comment type="caution">
    <text evidence="15">The sequence shown here is derived from an EMBL/GenBank/DDBJ whole genome shotgun (WGS) entry which is preliminary data.</text>
</comment>
<dbReference type="InterPro" id="IPR039421">
    <property type="entry name" value="Type_1_exporter"/>
</dbReference>
<dbReference type="Gene3D" id="3.40.50.300">
    <property type="entry name" value="P-loop containing nucleotide triphosphate hydrolases"/>
    <property type="match status" value="1"/>
</dbReference>
<evidence type="ECO:0000313" key="15">
    <source>
        <dbReference type="EMBL" id="NED99777.1"/>
    </source>
</evidence>
<comment type="subcellular location">
    <subcellularLocation>
        <location evidence="1">Cell inner membrane</location>
        <topology evidence="1">Multi-pass membrane protein</topology>
    </subcellularLocation>
</comment>
<keyword evidence="3" id="KW-1003">Cell membrane</keyword>
<dbReference type="PROSITE" id="PS50893">
    <property type="entry name" value="ABC_TRANSPORTER_2"/>
    <property type="match status" value="1"/>
</dbReference>
<feature type="domain" description="ABC transmembrane type-1" evidence="14">
    <location>
        <begin position="16"/>
        <end position="298"/>
    </location>
</feature>
<comment type="similarity">
    <text evidence="10">Belongs to the ABC transporter superfamily. Siderophore-Fe(3+) uptake transporter (SIUT) (TC 3.A.1.21) family.</text>
</comment>
<gene>
    <name evidence="15" type="ORF">G1H10_06315</name>
</gene>
<keyword evidence="5 12" id="KW-0812">Transmembrane</keyword>
<proteinExistence type="inferred from homology"/>
<dbReference type="InterPro" id="IPR011527">
    <property type="entry name" value="ABC1_TM_dom"/>
</dbReference>
<feature type="transmembrane region" description="Helical" evidence="12">
    <location>
        <begin position="12"/>
        <end position="34"/>
    </location>
</feature>
<name>A0A6L9S5K6_9ACTN</name>
<dbReference type="InterPro" id="IPR017871">
    <property type="entry name" value="ABC_transporter-like_CS"/>
</dbReference>
<keyword evidence="2" id="KW-0813">Transport</keyword>
<dbReference type="PANTHER" id="PTHR43394">
    <property type="entry name" value="ATP-DEPENDENT PERMEASE MDL1, MITOCHONDRIAL"/>
    <property type="match status" value="1"/>
</dbReference>
<evidence type="ECO:0000256" key="1">
    <source>
        <dbReference type="ARBA" id="ARBA00004429"/>
    </source>
</evidence>
<dbReference type="GO" id="GO:0005524">
    <property type="term" value="F:ATP binding"/>
    <property type="evidence" value="ECO:0007669"/>
    <property type="project" value="UniProtKB-KW"/>
</dbReference>
<dbReference type="Pfam" id="PF00664">
    <property type="entry name" value="ABC_membrane"/>
    <property type="match status" value="1"/>
</dbReference>
<evidence type="ECO:0000256" key="6">
    <source>
        <dbReference type="ARBA" id="ARBA00022741"/>
    </source>
</evidence>
<dbReference type="EMBL" id="JAAGOA010000003">
    <property type="protein sequence ID" value="NED99777.1"/>
    <property type="molecule type" value="Genomic_DNA"/>
</dbReference>
<dbReference type="InterPro" id="IPR027417">
    <property type="entry name" value="P-loop_NTPase"/>
</dbReference>
<organism evidence="15 16">
    <name type="scientific">Phytoactinopolyspora halotolerans</name>
    <dbReference type="NCBI Taxonomy" id="1981512"/>
    <lineage>
        <taxon>Bacteria</taxon>
        <taxon>Bacillati</taxon>
        <taxon>Actinomycetota</taxon>
        <taxon>Actinomycetes</taxon>
        <taxon>Jiangellales</taxon>
        <taxon>Jiangellaceae</taxon>
        <taxon>Phytoactinopolyspora</taxon>
    </lineage>
</organism>
<dbReference type="SUPFAM" id="SSF52540">
    <property type="entry name" value="P-loop containing nucleoside triphosphate hydrolases"/>
    <property type="match status" value="1"/>
</dbReference>
<evidence type="ECO:0000256" key="3">
    <source>
        <dbReference type="ARBA" id="ARBA00022475"/>
    </source>
</evidence>
<dbReference type="Gene3D" id="1.20.1560.10">
    <property type="entry name" value="ABC transporter type 1, transmembrane domain"/>
    <property type="match status" value="1"/>
</dbReference>
<dbReference type="CDD" id="cd07346">
    <property type="entry name" value="ABC_6TM_exporters"/>
    <property type="match status" value="1"/>
</dbReference>
<dbReference type="FunFam" id="3.40.50.300:FF:000221">
    <property type="entry name" value="Multidrug ABC transporter ATP-binding protein"/>
    <property type="match status" value="1"/>
</dbReference>
<dbReference type="Proteomes" id="UP000475214">
    <property type="component" value="Unassembled WGS sequence"/>
</dbReference>
<feature type="transmembrane region" description="Helical" evidence="12">
    <location>
        <begin position="158"/>
        <end position="176"/>
    </location>
</feature>
<dbReference type="Pfam" id="PF00005">
    <property type="entry name" value="ABC_tran"/>
    <property type="match status" value="1"/>
</dbReference>
<feature type="transmembrane region" description="Helical" evidence="12">
    <location>
        <begin position="272"/>
        <end position="296"/>
    </location>
</feature>
<dbReference type="GO" id="GO:0015421">
    <property type="term" value="F:ABC-type oligopeptide transporter activity"/>
    <property type="evidence" value="ECO:0007669"/>
    <property type="project" value="TreeGrafter"/>
</dbReference>
<evidence type="ECO:0000259" key="13">
    <source>
        <dbReference type="PROSITE" id="PS50893"/>
    </source>
</evidence>
<feature type="transmembrane region" description="Helical" evidence="12">
    <location>
        <begin position="132"/>
        <end position="152"/>
    </location>
</feature>
<evidence type="ECO:0000256" key="11">
    <source>
        <dbReference type="SAM" id="MobiDB-lite"/>
    </source>
</evidence>
<dbReference type="GO" id="GO:0005886">
    <property type="term" value="C:plasma membrane"/>
    <property type="evidence" value="ECO:0007669"/>
    <property type="project" value="UniProtKB-SubCell"/>
</dbReference>
<dbReference type="SMART" id="SM00382">
    <property type="entry name" value="AAA"/>
    <property type="match status" value="1"/>
</dbReference>
<keyword evidence="4" id="KW-0997">Cell inner membrane</keyword>
<dbReference type="PANTHER" id="PTHR43394:SF1">
    <property type="entry name" value="ATP-BINDING CASSETTE SUB-FAMILY B MEMBER 10, MITOCHONDRIAL"/>
    <property type="match status" value="1"/>
</dbReference>
<evidence type="ECO:0000256" key="9">
    <source>
        <dbReference type="ARBA" id="ARBA00023136"/>
    </source>
</evidence>
<keyword evidence="9 12" id="KW-0472">Membrane</keyword>
<keyword evidence="7 15" id="KW-0067">ATP-binding</keyword>
<dbReference type="PROSITE" id="PS50929">
    <property type="entry name" value="ABC_TM1F"/>
    <property type="match status" value="1"/>
</dbReference>
<dbReference type="AlphaFoldDB" id="A0A6L9S5K6"/>
<evidence type="ECO:0000256" key="2">
    <source>
        <dbReference type="ARBA" id="ARBA00022448"/>
    </source>
</evidence>
<dbReference type="InterPro" id="IPR003593">
    <property type="entry name" value="AAA+_ATPase"/>
</dbReference>
<feature type="transmembrane region" description="Helical" evidence="12">
    <location>
        <begin position="241"/>
        <end position="260"/>
    </location>
</feature>
<evidence type="ECO:0000259" key="14">
    <source>
        <dbReference type="PROSITE" id="PS50929"/>
    </source>
</evidence>
<evidence type="ECO:0000256" key="8">
    <source>
        <dbReference type="ARBA" id="ARBA00022989"/>
    </source>
</evidence>
<dbReference type="GO" id="GO:0016887">
    <property type="term" value="F:ATP hydrolysis activity"/>
    <property type="evidence" value="ECO:0007669"/>
    <property type="project" value="InterPro"/>
</dbReference>
<dbReference type="PROSITE" id="PS00211">
    <property type="entry name" value="ABC_TRANSPORTER_1"/>
    <property type="match status" value="1"/>
</dbReference>
<keyword evidence="8 12" id="KW-1133">Transmembrane helix</keyword>
<feature type="region of interest" description="Disordered" evidence="11">
    <location>
        <begin position="580"/>
        <end position="622"/>
    </location>
</feature>
<evidence type="ECO:0000256" key="12">
    <source>
        <dbReference type="SAM" id="Phobius"/>
    </source>
</evidence>
<evidence type="ECO:0000256" key="4">
    <source>
        <dbReference type="ARBA" id="ARBA00022519"/>
    </source>
</evidence>
<evidence type="ECO:0000256" key="7">
    <source>
        <dbReference type="ARBA" id="ARBA00022840"/>
    </source>
</evidence>
<evidence type="ECO:0000313" key="16">
    <source>
        <dbReference type="Proteomes" id="UP000475214"/>
    </source>
</evidence>
<dbReference type="InterPro" id="IPR036640">
    <property type="entry name" value="ABC1_TM_sf"/>
</dbReference>
<evidence type="ECO:0000256" key="10">
    <source>
        <dbReference type="ARBA" id="ARBA00023455"/>
    </source>
</evidence>
<accession>A0A6L9S5K6</accession>
<dbReference type="SUPFAM" id="SSF90123">
    <property type="entry name" value="ABC transporter transmembrane region"/>
    <property type="match status" value="1"/>
</dbReference>
<feature type="domain" description="ABC transporter" evidence="13">
    <location>
        <begin position="331"/>
        <end position="566"/>
    </location>
</feature>